<keyword evidence="1" id="KW-0472">Membrane</keyword>
<dbReference type="AlphaFoldDB" id="A0A8J3JN74"/>
<dbReference type="EMBL" id="BONG01000006">
    <property type="protein sequence ID" value="GIF88041.1"/>
    <property type="molecule type" value="Genomic_DNA"/>
</dbReference>
<evidence type="ECO:0000313" key="2">
    <source>
        <dbReference type="EMBL" id="GIF88041.1"/>
    </source>
</evidence>
<evidence type="ECO:0000256" key="1">
    <source>
        <dbReference type="SAM" id="Phobius"/>
    </source>
</evidence>
<reference evidence="2 3" key="1">
    <citation type="submission" date="2021-01" db="EMBL/GenBank/DDBJ databases">
        <title>Whole genome shotgun sequence of Catellatospora chokoriensis NBRC 107358.</title>
        <authorList>
            <person name="Komaki H."/>
            <person name="Tamura T."/>
        </authorList>
    </citation>
    <scope>NUCLEOTIDE SEQUENCE [LARGE SCALE GENOMIC DNA]</scope>
    <source>
        <strain evidence="2 3">NBRC 107358</strain>
    </source>
</reference>
<keyword evidence="1" id="KW-0812">Transmembrane</keyword>
<proteinExistence type="predicted"/>
<comment type="caution">
    <text evidence="2">The sequence shown here is derived from an EMBL/GenBank/DDBJ whole genome shotgun (WGS) entry which is preliminary data.</text>
</comment>
<keyword evidence="1" id="KW-1133">Transmembrane helix</keyword>
<feature type="transmembrane region" description="Helical" evidence="1">
    <location>
        <begin position="43"/>
        <end position="63"/>
    </location>
</feature>
<sequence length="90" mass="9054">MSAGEVVLWVLLGLAALAVLAFAGIVVKFVGKAAVSYARRKPPQAVGFFAVPGGLASFVATFFGAGLPLAMGLGMITGLAVFLLVAMELG</sequence>
<keyword evidence="3" id="KW-1185">Reference proteome</keyword>
<dbReference type="RefSeq" id="WP_191837651.1">
    <property type="nucleotide sequence ID" value="NZ_BAAALB010000049.1"/>
</dbReference>
<accession>A0A8J3JN74</accession>
<feature type="transmembrane region" description="Helical" evidence="1">
    <location>
        <begin position="69"/>
        <end position="87"/>
    </location>
</feature>
<organism evidence="2 3">
    <name type="scientific">Catellatospora chokoriensis</name>
    <dbReference type="NCBI Taxonomy" id="310353"/>
    <lineage>
        <taxon>Bacteria</taxon>
        <taxon>Bacillati</taxon>
        <taxon>Actinomycetota</taxon>
        <taxon>Actinomycetes</taxon>
        <taxon>Micromonosporales</taxon>
        <taxon>Micromonosporaceae</taxon>
        <taxon>Catellatospora</taxon>
    </lineage>
</organism>
<dbReference type="Proteomes" id="UP000619293">
    <property type="component" value="Unassembled WGS sequence"/>
</dbReference>
<feature type="transmembrane region" description="Helical" evidence="1">
    <location>
        <begin position="6"/>
        <end position="31"/>
    </location>
</feature>
<name>A0A8J3JN74_9ACTN</name>
<gene>
    <name evidence="2" type="ORF">Cch02nite_14850</name>
</gene>
<protein>
    <submittedName>
        <fullName evidence="2">Uncharacterized protein</fullName>
    </submittedName>
</protein>
<evidence type="ECO:0000313" key="3">
    <source>
        <dbReference type="Proteomes" id="UP000619293"/>
    </source>
</evidence>